<protein>
    <submittedName>
        <fullName evidence="2">Alpha/beta family hydrolase</fullName>
    </submittedName>
</protein>
<name>A0ABV4AGA6_9GAMM</name>
<sequence length="209" mass="22260">MAELLWTHPRGKAVGQLLLAHGAGAPMDSAFMEQLTLALAASGVAVARFEFDYMAARRVGGAKRPPERADKLLAQFQAALAHMPAGPVWIGGKSMGGRMATLLAAAAPPRLAGVLCYGYPFHPLGKPEVLRTEHLGTLPVPLLICQGERDPFGTREQVADYELPASVELRWLPDGDHDLKPRKASGHTHEGNISAAAQASATWMAASVR</sequence>
<dbReference type="PANTHER" id="PTHR13136:SF11">
    <property type="entry name" value="TESTIS-EXPRESSED PROTEIN 30"/>
    <property type="match status" value="1"/>
</dbReference>
<evidence type="ECO:0000313" key="2">
    <source>
        <dbReference type="EMBL" id="MEY1661533.1"/>
    </source>
</evidence>
<dbReference type="SUPFAM" id="SSF53474">
    <property type="entry name" value="alpha/beta-Hydrolases"/>
    <property type="match status" value="1"/>
</dbReference>
<dbReference type="PANTHER" id="PTHR13136">
    <property type="entry name" value="TESTIS DEVELOPMENT PROTEIN PRTD"/>
    <property type="match status" value="1"/>
</dbReference>
<dbReference type="Pfam" id="PF20408">
    <property type="entry name" value="Abhydrolase_11"/>
    <property type="match status" value="1"/>
</dbReference>
<dbReference type="InterPro" id="IPR026555">
    <property type="entry name" value="NSL3/Tex30"/>
</dbReference>
<dbReference type="Proteomes" id="UP001562065">
    <property type="component" value="Unassembled WGS sequence"/>
</dbReference>
<keyword evidence="2" id="KW-0378">Hydrolase</keyword>
<evidence type="ECO:0000259" key="1">
    <source>
        <dbReference type="Pfam" id="PF20408"/>
    </source>
</evidence>
<feature type="domain" description="KANL3/Tex30 alpha/beta hydrolase-like" evidence="1">
    <location>
        <begin position="16"/>
        <end position="204"/>
    </location>
</feature>
<evidence type="ECO:0000313" key="3">
    <source>
        <dbReference type="Proteomes" id="UP001562065"/>
    </source>
</evidence>
<dbReference type="Gene3D" id="3.40.50.1820">
    <property type="entry name" value="alpha/beta hydrolase"/>
    <property type="match status" value="1"/>
</dbReference>
<dbReference type="RefSeq" id="WP_369454785.1">
    <property type="nucleotide sequence ID" value="NZ_JBGCUO010000001.1"/>
</dbReference>
<comment type="caution">
    <text evidence="2">The sequence shown here is derived from an EMBL/GenBank/DDBJ whole genome shotgun (WGS) entry which is preliminary data.</text>
</comment>
<dbReference type="GO" id="GO:0016787">
    <property type="term" value="F:hydrolase activity"/>
    <property type="evidence" value="ECO:0007669"/>
    <property type="project" value="UniProtKB-KW"/>
</dbReference>
<dbReference type="EMBL" id="JBGCUO010000001">
    <property type="protein sequence ID" value="MEY1661533.1"/>
    <property type="molecule type" value="Genomic_DNA"/>
</dbReference>
<reference evidence="2 3" key="1">
    <citation type="submission" date="2024-07" db="EMBL/GenBank/DDBJ databases">
        <authorList>
            <person name="Ren Q."/>
        </authorList>
    </citation>
    <scope>NUCLEOTIDE SEQUENCE [LARGE SCALE GENOMIC DNA]</scope>
    <source>
        <strain evidence="2 3">REN37</strain>
    </source>
</reference>
<dbReference type="InterPro" id="IPR046879">
    <property type="entry name" value="KANL3/Tex30_Abhydrolase"/>
</dbReference>
<proteinExistence type="predicted"/>
<dbReference type="InterPro" id="IPR029058">
    <property type="entry name" value="AB_hydrolase_fold"/>
</dbReference>
<keyword evidence="3" id="KW-1185">Reference proteome</keyword>
<organism evidence="2 3">
    <name type="scientific">Isoalcanivorax beigongshangi</name>
    <dbReference type="NCBI Taxonomy" id="3238810"/>
    <lineage>
        <taxon>Bacteria</taxon>
        <taxon>Pseudomonadati</taxon>
        <taxon>Pseudomonadota</taxon>
        <taxon>Gammaproteobacteria</taxon>
        <taxon>Oceanospirillales</taxon>
        <taxon>Alcanivoracaceae</taxon>
        <taxon>Isoalcanivorax</taxon>
    </lineage>
</organism>
<gene>
    <name evidence="2" type="ORF">AB5I84_05140</name>
</gene>
<accession>A0ABV4AGA6</accession>